<sequence>MSATAHIPVNTDLGAGVLKRSAQNQFERENMADIIIIDQRQNYVSFRKACTIQAVRPCTPLSIGQDP</sequence>
<accession>A0A7W6E662</accession>
<name>A0A7W6E662_9RHOB</name>
<dbReference type="AlphaFoldDB" id="A0A7W6E662"/>
<evidence type="ECO:0000313" key="2">
    <source>
        <dbReference type="Proteomes" id="UP000530268"/>
    </source>
</evidence>
<comment type="caution">
    <text evidence="1">The sequence shown here is derived from an EMBL/GenBank/DDBJ whole genome shotgun (WGS) entry which is preliminary data.</text>
</comment>
<protein>
    <submittedName>
        <fullName evidence="1">Uncharacterized protein</fullName>
    </submittedName>
</protein>
<organism evidence="1 2">
    <name type="scientific">Sulfitobacter undariae</name>
    <dbReference type="NCBI Taxonomy" id="1563671"/>
    <lineage>
        <taxon>Bacteria</taxon>
        <taxon>Pseudomonadati</taxon>
        <taxon>Pseudomonadota</taxon>
        <taxon>Alphaproteobacteria</taxon>
        <taxon>Rhodobacterales</taxon>
        <taxon>Roseobacteraceae</taxon>
        <taxon>Sulfitobacter</taxon>
    </lineage>
</organism>
<reference evidence="1 2" key="1">
    <citation type="submission" date="2020-08" db="EMBL/GenBank/DDBJ databases">
        <title>Genomic Encyclopedia of Type Strains, Phase IV (KMG-IV): sequencing the most valuable type-strain genomes for metagenomic binning, comparative biology and taxonomic classification.</title>
        <authorList>
            <person name="Goeker M."/>
        </authorList>
    </citation>
    <scope>NUCLEOTIDE SEQUENCE [LARGE SCALE GENOMIC DNA]</scope>
    <source>
        <strain evidence="1 2">DSM 102234</strain>
    </source>
</reference>
<dbReference type="Proteomes" id="UP000530268">
    <property type="component" value="Unassembled WGS sequence"/>
</dbReference>
<proteinExistence type="predicted"/>
<dbReference type="EMBL" id="JACIEI010000001">
    <property type="protein sequence ID" value="MBB3992488.1"/>
    <property type="molecule type" value="Genomic_DNA"/>
</dbReference>
<evidence type="ECO:0000313" key="1">
    <source>
        <dbReference type="EMBL" id="MBB3992488.1"/>
    </source>
</evidence>
<gene>
    <name evidence="1" type="ORF">GGR95_000107</name>
</gene>
<keyword evidence="2" id="KW-1185">Reference proteome</keyword>